<gene>
    <name evidence="6" type="ORF">J2S15_003815</name>
</gene>
<protein>
    <submittedName>
        <fullName evidence="6">DNA-binding MurR/RpiR family transcriptional regulator</fullName>
    </submittedName>
</protein>
<dbReference type="GO" id="GO:0003677">
    <property type="term" value="F:DNA binding"/>
    <property type="evidence" value="ECO:0007669"/>
    <property type="project" value="UniProtKB-KW"/>
</dbReference>
<feature type="domain" description="SIS" evidence="5">
    <location>
        <begin position="119"/>
        <end position="256"/>
    </location>
</feature>
<dbReference type="SUPFAM" id="SSF53697">
    <property type="entry name" value="SIS domain"/>
    <property type="match status" value="1"/>
</dbReference>
<dbReference type="EMBL" id="JAUSUR010000009">
    <property type="protein sequence ID" value="MDQ0363054.1"/>
    <property type="molecule type" value="Genomic_DNA"/>
</dbReference>
<evidence type="ECO:0000313" key="6">
    <source>
        <dbReference type="EMBL" id="MDQ0363054.1"/>
    </source>
</evidence>
<dbReference type="PANTHER" id="PTHR30514:SF21">
    <property type="entry name" value="RPIR-FAMILY TRANSCRIPTIONAL REGULATOR"/>
    <property type="match status" value="1"/>
</dbReference>
<dbReference type="InterPro" id="IPR036388">
    <property type="entry name" value="WH-like_DNA-bd_sf"/>
</dbReference>
<accession>A0ABU0E829</accession>
<dbReference type="Proteomes" id="UP001230220">
    <property type="component" value="Unassembled WGS sequence"/>
</dbReference>
<evidence type="ECO:0000259" key="4">
    <source>
        <dbReference type="PROSITE" id="PS51071"/>
    </source>
</evidence>
<keyword evidence="2 6" id="KW-0238">DNA-binding</keyword>
<evidence type="ECO:0000256" key="2">
    <source>
        <dbReference type="ARBA" id="ARBA00023125"/>
    </source>
</evidence>
<dbReference type="InterPro" id="IPR035472">
    <property type="entry name" value="RpiR-like_SIS"/>
</dbReference>
<sequence length="257" mass="29597">MILEKIKNQKNLTTQEREIVSYIVAHPESVFEMNAKQLAEALYVSSPTIIRFCKKIGFKGYPDFQLSFIKENVARKHYEENAENKEVDASNAPEIMEELYQYVVKETKQLINQQSFSRIVTSMVKAKRIDFYASDINYPKIQQMCLNLNTLDIQAQAFNTLNQYYLSRMDPKDCVSVVVSHSGNNPTMIKTAYALRKHSVTTIAITSSSERALELVCNESLYLFYTGDKFLSLQYGLSLGYLLDILYACIFEKKHKL</sequence>
<evidence type="ECO:0000256" key="1">
    <source>
        <dbReference type="ARBA" id="ARBA00023015"/>
    </source>
</evidence>
<proteinExistence type="predicted"/>
<keyword evidence="1" id="KW-0805">Transcription regulation</keyword>
<dbReference type="InterPro" id="IPR009057">
    <property type="entry name" value="Homeodomain-like_sf"/>
</dbReference>
<keyword evidence="7" id="KW-1185">Reference proteome</keyword>
<dbReference type="InterPro" id="IPR001347">
    <property type="entry name" value="SIS_dom"/>
</dbReference>
<dbReference type="RefSeq" id="WP_307411551.1">
    <property type="nucleotide sequence ID" value="NZ_JAUSUR010000009.1"/>
</dbReference>
<dbReference type="PROSITE" id="PS51071">
    <property type="entry name" value="HTH_RPIR"/>
    <property type="match status" value="1"/>
</dbReference>
<evidence type="ECO:0000256" key="3">
    <source>
        <dbReference type="ARBA" id="ARBA00023163"/>
    </source>
</evidence>
<dbReference type="PROSITE" id="PS51464">
    <property type="entry name" value="SIS"/>
    <property type="match status" value="1"/>
</dbReference>
<dbReference type="Pfam" id="PF01418">
    <property type="entry name" value="HTH_6"/>
    <property type="match status" value="1"/>
</dbReference>
<dbReference type="Gene3D" id="3.40.50.10490">
    <property type="entry name" value="Glucose-6-phosphate isomerase like protein, domain 1"/>
    <property type="match status" value="1"/>
</dbReference>
<name>A0ABU0E829_9FIRM</name>
<organism evidence="6 7">
    <name type="scientific">Breznakia pachnodae</name>
    <dbReference type="NCBI Taxonomy" id="265178"/>
    <lineage>
        <taxon>Bacteria</taxon>
        <taxon>Bacillati</taxon>
        <taxon>Bacillota</taxon>
        <taxon>Erysipelotrichia</taxon>
        <taxon>Erysipelotrichales</taxon>
        <taxon>Erysipelotrichaceae</taxon>
        <taxon>Breznakia</taxon>
    </lineage>
</organism>
<dbReference type="Gene3D" id="1.10.10.10">
    <property type="entry name" value="Winged helix-like DNA-binding domain superfamily/Winged helix DNA-binding domain"/>
    <property type="match status" value="1"/>
</dbReference>
<evidence type="ECO:0000259" key="5">
    <source>
        <dbReference type="PROSITE" id="PS51464"/>
    </source>
</evidence>
<keyword evidence="3" id="KW-0804">Transcription</keyword>
<dbReference type="InterPro" id="IPR000281">
    <property type="entry name" value="HTH_RpiR"/>
</dbReference>
<dbReference type="InterPro" id="IPR046348">
    <property type="entry name" value="SIS_dom_sf"/>
</dbReference>
<reference evidence="6 7" key="1">
    <citation type="submission" date="2023-07" db="EMBL/GenBank/DDBJ databases">
        <title>Genomic Encyclopedia of Type Strains, Phase IV (KMG-IV): sequencing the most valuable type-strain genomes for metagenomic binning, comparative biology and taxonomic classification.</title>
        <authorList>
            <person name="Goeker M."/>
        </authorList>
    </citation>
    <scope>NUCLEOTIDE SEQUENCE [LARGE SCALE GENOMIC DNA]</scope>
    <source>
        <strain evidence="6 7">DSM 16784</strain>
    </source>
</reference>
<dbReference type="InterPro" id="IPR047640">
    <property type="entry name" value="RpiR-like"/>
</dbReference>
<dbReference type="CDD" id="cd05013">
    <property type="entry name" value="SIS_RpiR"/>
    <property type="match status" value="1"/>
</dbReference>
<evidence type="ECO:0000313" key="7">
    <source>
        <dbReference type="Proteomes" id="UP001230220"/>
    </source>
</evidence>
<feature type="domain" description="HTH rpiR-type" evidence="4">
    <location>
        <begin position="1"/>
        <end position="75"/>
    </location>
</feature>
<comment type="caution">
    <text evidence="6">The sequence shown here is derived from an EMBL/GenBank/DDBJ whole genome shotgun (WGS) entry which is preliminary data.</text>
</comment>
<dbReference type="PANTHER" id="PTHR30514">
    <property type="entry name" value="GLUCOKINASE"/>
    <property type="match status" value="1"/>
</dbReference>
<dbReference type="SUPFAM" id="SSF46689">
    <property type="entry name" value="Homeodomain-like"/>
    <property type="match status" value="1"/>
</dbReference>